<keyword evidence="3" id="KW-1185">Reference proteome</keyword>
<protein>
    <submittedName>
        <fullName evidence="2">Uncharacterized protein</fullName>
    </submittedName>
</protein>
<comment type="caution">
    <text evidence="2">The sequence shown here is derived from an EMBL/GenBank/DDBJ whole genome shotgun (WGS) entry which is preliminary data.</text>
</comment>
<accession>A0A835RTY0</accession>
<feature type="region of interest" description="Disordered" evidence="1">
    <location>
        <begin position="64"/>
        <end position="83"/>
    </location>
</feature>
<dbReference type="AlphaFoldDB" id="A0A835RTY0"/>
<reference evidence="2 3" key="1">
    <citation type="journal article" date="2020" name="Nat. Food">
        <title>A phased Vanilla planifolia genome enables genetic improvement of flavour and production.</title>
        <authorList>
            <person name="Hasing T."/>
            <person name="Tang H."/>
            <person name="Brym M."/>
            <person name="Khazi F."/>
            <person name="Huang T."/>
            <person name="Chambers A.H."/>
        </authorList>
    </citation>
    <scope>NUCLEOTIDE SEQUENCE [LARGE SCALE GENOMIC DNA]</scope>
    <source>
        <tissue evidence="2">Leaf</tissue>
    </source>
</reference>
<evidence type="ECO:0000256" key="1">
    <source>
        <dbReference type="SAM" id="MobiDB-lite"/>
    </source>
</evidence>
<proteinExistence type="predicted"/>
<gene>
    <name evidence="2" type="ORF">HPP92_005476</name>
</gene>
<feature type="region of interest" description="Disordered" evidence="1">
    <location>
        <begin position="1"/>
        <end position="21"/>
    </location>
</feature>
<dbReference type="Proteomes" id="UP000636800">
    <property type="component" value="Chromosome 2"/>
</dbReference>
<organism evidence="2 3">
    <name type="scientific">Vanilla planifolia</name>
    <name type="common">Vanilla</name>
    <dbReference type="NCBI Taxonomy" id="51239"/>
    <lineage>
        <taxon>Eukaryota</taxon>
        <taxon>Viridiplantae</taxon>
        <taxon>Streptophyta</taxon>
        <taxon>Embryophyta</taxon>
        <taxon>Tracheophyta</taxon>
        <taxon>Spermatophyta</taxon>
        <taxon>Magnoliopsida</taxon>
        <taxon>Liliopsida</taxon>
        <taxon>Asparagales</taxon>
        <taxon>Orchidaceae</taxon>
        <taxon>Vanilloideae</taxon>
        <taxon>Vanilleae</taxon>
        <taxon>Vanilla</taxon>
    </lineage>
</organism>
<feature type="region of interest" description="Disordered" evidence="1">
    <location>
        <begin position="174"/>
        <end position="194"/>
    </location>
</feature>
<dbReference type="EMBL" id="JADCNL010000002">
    <property type="protein sequence ID" value="KAG0492078.1"/>
    <property type="molecule type" value="Genomic_DNA"/>
</dbReference>
<evidence type="ECO:0000313" key="3">
    <source>
        <dbReference type="Proteomes" id="UP000636800"/>
    </source>
</evidence>
<name>A0A835RTY0_VANPL</name>
<sequence>MKLIDTATPPLHDGGPTQPIRERPLQHIQCEATVKQDVEIPLIDAEQLHPARHIRVAAQVRSAAEHRSPESVGPKQHPIGHHVHRDVHPRRPARLHVAAWGVRHADRHPPVEELRGAVPEAEGGHVGVLYGDVGGEGSVHGDRVGQRAYTGDEEAIEAETVHGEARILHLEDGEGENEDDDAEEDDGGPAATAAAKEAAALAEVFVGGAAPKAALVVVGGGVDSGRGEGEGSGL</sequence>
<evidence type="ECO:0000313" key="2">
    <source>
        <dbReference type="EMBL" id="KAG0492078.1"/>
    </source>
</evidence>
<feature type="compositionally biased region" description="Acidic residues" evidence="1">
    <location>
        <begin position="174"/>
        <end position="187"/>
    </location>
</feature>